<evidence type="ECO:0000313" key="14">
    <source>
        <dbReference type="EMBL" id="ABW29355.1"/>
    </source>
</evidence>
<accession>B0CEV8</accession>
<dbReference type="EC" id="5.6.2.4" evidence="9"/>
<evidence type="ECO:0000256" key="6">
    <source>
        <dbReference type="ARBA" id="ARBA00023125"/>
    </source>
</evidence>
<evidence type="ECO:0000256" key="1">
    <source>
        <dbReference type="ARBA" id="ARBA00009922"/>
    </source>
</evidence>
<dbReference type="Proteomes" id="UP000000268">
    <property type="component" value="Chromosome"/>
</dbReference>
<keyword evidence="7" id="KW-0413">Isomerase</keyword>
<comment type="similarity">
    <text evidence="1">Belongs to the helicase family. UvrD subfamily.</text>
</comment>
<keyword evidence="2 11" id="KW-0547">Nucleotide-binding</keyword>
<keyword evidence="3 11" id="KW-0378">Hydrolase</keyword>
<dbReference type="Gene3D" id="3.40.50.300">
    <property type="entry name" value="P-loop containing nucleotide triphosphate hydrolases"/>
    <property type="match status" value="2"/>
</dbReference>
<feature type="binding site" evidence="11">
    <location>
        <begin position="35"/>
        <end position="42"/>
    </location>
    <ligand>
        <name>ATP</name>
        <dbReference type="ChEBI" id="CHEBI:30616"/>
    </ligand>
</feature>
<organism evidence="14 15">
    <name type="scientific">Acaryochloris marina (strain MBIC 11017)</name>
    <dbReference type="NCBI Taxonomy" id="329726"/>
    <lineage>
        <taxon>Bacteria</taxon>
        <taxon>Bacillati</taxon>
        <taxon>Cyanobacteriota</taxon>
        <taxon>Cyanophyceae</taxon>
        <taxon>Acaryochloridales</taxon>
        <taxon>Acaryochloridaceae</taxon>
        <taxon>Acaryochloris</taxon>
    </lineage>
</organism>
<evidence type="ECO:0000259" key="13">
    <source>
        <dbReference type="PROSITE" id="PS51217"/>
    </source>
</evidence>
<keyword evidence="5 11" id="KW-0067">ATP-binding</keyword>
<dbReference type="PANTHER" id="PTHR11070">
    <property type="entry name" value="UVRD / RECB / PCRA DNA HELICASE FAMILY MEMBER"/>
    <property type="match status" value="1"/>
</dbReference>
<evidence type="ECO:0000256" key="4">
    <source>
        <dbReference type="ARBA" id="ARBA00022806"/>
    </source>
</evidence>
<proteinExistence type="inferred from homology"/>
<dbReference type="Pfam" id="PF00580">
    <property type="entry name" value="UvrD-helicase"/>
    <property type="match status" value="1"/>
</dbReference>
<dbReference type="InterPro" id="IPR014017">
    <property type="entry name" value="DNA_helicase_UvrD-like_C"/>
</dbReference>
<evidence type="ECO:0000256" key="10">
    <source>
        <dbReference type="ARBA" id="ARBA00048988"/>
    </source>
</evidence>
<gene>
    <name evidence="14" type="ordered locus">AM1_4376</name>
</gene>
<protein>
    <recommendedName>
        <fullName evidence="9">DNA 3'-5' helicase</fullName>
        <ecNumber evidence="9">5.6.2.4</ecNumber>
    </recommendedName>
</protein>
<reference evidence="14 15" key="1">
    <citation type="journal article" date="2008" name="Proc. Natl. Acad. Sci. U.S.A.">
        <title>Niche adaptation and genome expansion in the chlorophyll d-producing cyanobacterium Acaryochloris marina.</title>
        <authorList>
            <person name="Swingley W.D."/>
            <person name="Chen M."/>
            <person name="Cheung P.C."/>
            <person name="Conrad A.L."/>
            <person name="Dejesa L.C."/>
            <person name="Hao J."/>
            <person name="Honchak B.M."/>
            <person name="Karbach L.E."/>
            <person name="Kurdoglu A."/>
            <person name="Lahiri S."/>
            <person name="Mastrian S.D."/>
            <person name="Miyashita H."/>
            <person name="Page L."/>
            <person name="Ramakrishna P."/>
            <person name="Satoh S."/>
            <person name="Sattley W.M."/>
            <person name="Shimada Y."/>
            <person name="Taylor H.L."/>
            <person name="Tomo T."/>
            <person name="Tsuchiya T."/>
            <person name="Wang Z.T."/>
            <person name="Raymond J."/>
            <person name="Mimuro M."/>
            <person name="Blankenship R.E."/>
            <person name="Touchman J.W."/>
        </authorList>
    </citation>
    <scope>NUCLEOTIDE SEQUENCE [LARGE SCALE GENOMIC DNA]</scope>
    <source>
        <strain evidence="15">MBIC 11017</strain>
    </source>
</reference>
<evidence type="ECO:0000313" key="15">
    <source>
        <dbReference type="Proteomes" id="UP000000268"/>
    </source>
</evidence>
<dbReference type="GO" id="GO:0043138">
    <property type="term" value="F:3'-5' DNA helicase activity"/>
    <property type="evidence" value="ECO:0007669"/>
    <property type="project" value="UniProtKB-EC"/>
</dbReference>
<dbReference type="GO" id="GO:0005524">
    <property type="term" value="F:ATP binding"/>
    <property type="evidence" value="ECO:0007669"/>
    <property type="project" value="UniProtKB-UniRule"/>
</dbReference>
<evidence type="ECO:0000256" key="5">
    <source>
        <dbReference type="ARBA" id="ARBA00022840"/>
    </source>
</evidence>
<name>B0CEV8_ACAM1</name>
<dbReference type="AlphaFoldDB" id="B0CEV8"/>
<evidence type="ECO:0000256" key="2">
    <source>
        <dbReference type="ARBA" id="ARBA00022741"/>
    </source>
</evidence>
<dbReference type="GO" id="GO:0033202">
    <property type="term" value="C:DNA helicase complex"/>
    <property type="evidence" value="ECO:0007669"/>
    <property type="project" value="TreeGrafter"/>
</dbReference>
<comment type="catalytic activity">
    <reaction evidence="8">
        <text>Couples ATP hydrolysis with the unwinding of duplex DNA by translocating in the 3'-5' direction.</text>
        <dbReference type="EC" id="5.6.2.4"/>
    </reaction>
</comment>
<dbReference type="Gene3D" id="1.10.10.160">
    <property type="match status" value="1"/>
</dbReference>
<dbReference type="InterPro" id="IPR013986">
    <property type="entry name" value="DExx_box_DNA_helicase_dom_sf"/>
</dbReference>
<dbReference type="EMBL" id="CP000828">
    <property type="protein sequence ID" value="ABW29355.1"/>
    <property type="molecule type" value="Genomic_DNA"/>
</dbReference>
<dbReference type="GO" id="GO:0016887">
    <property type="term" value="F:ATP hydrolysis activity"/>
    <property type="evidence" value="ECO:0007669"/>
    <property type="project" value="RHEA"/>
</dbReference>
<keyword evidence="6" id="KW-0238">DNA-binding</keyword>
<sequence>MATNLERKLAELRASLRPGQQELADWQAGPLAVSAVPGAGKSYGMAVAAAITLGRQNLNRAQQLVIVTFTRSAATHLKQQVRKHLRELQLPLGGFTVQTLHGLALNIASRHPQLSGIHLDQVTLITPNRHHRLLRHCVEQWVADHPQMYQELLVRGAFDGEETERLRRQSVLRSDCLPELAAIAIREAKSSGLSPQQLYALAEQVQDEVSVLAIAAGLYERYQQLLQAQQLIDYDDMILAALQVLDNQSARQVWQKQVFAVFEDEAQDSTPLQFRLLNRLASHEVSKAKPNLVRVGDPNQAINSTFTPADPIFFREFCQQSQAQQRLATMNQAGRSSTIIIQAANFMLDWINQSQLAGQEQPFQPQTIQTVAKHDPQANANPAHEGRGLEIYTPEDVYQTADLIGQRVCQLLTDHPDANAAILVRENKQGSFLAERLNHPDQTVTLAAHGIDILDVGGGSRQTQVPFEMLTILQFLARPHSPKTLKAALQILVDRQLIPAQEVHPLASQPEIFLYPGPLEPPQSEQVQEARSFCCKLLRSRWELPHYRLISFLALSLKYNAAELATADKLAARLSQQVQGAPSMTTTLPILQELISAERFDPVDVEDVESQYLRPRQLTIITMHKAKGLDWDFVFLPFLHARIIPGELRIPAASQFLGPFSLAEVARAQIRANVHNQVPLPNVEEAWQRASDLKSAEEFRLLYVAMTRAKRLLWMSAAKQAPYNWNWFDWQRQTKLDKQPPCPVLRPLQAQFQSDQAPNSTPSRV</sequence>
<dbReference type="InterPro" id="IPR027417">
    <property type="entry name" value="P-loop_NTPase"/>
</dbReference>
<dbReference type="eggNOG" id="COG0210">
    <property type="taxonomic scope" value="Bacteria"/>
</dbReference>
<comment type="catalytic activity">
    <reaction evidence="10">
        <text>ATP + H2O = ADP + phosphate + H(+)</text>
        <dbReference type="Rhea" id="RHEA:13065"/>
        <dbReference type="ChEBI" id="CHEBI:15377"/>
        <dbReference type="ChEBI" id="CHEBI:15378"/>
        <dbReference type="ChEBI" id="CHEBI:30616"/>
        <dbReference type="ChEBI" id="CHEBI:43474"/>
        <dbReference type="ChEBI" id="CHEBI:456216"/>
        <dbReference type="EC" id="5.6.2.4"/>
    </reaction>
</comment>
<dbReference type="STRING" id="329726.AM1_4376"/>
<dbReference type="SUPFAM" id="SSF52540">
    <property type="entry name" value="P-loop containing nucleoside triphosphate hydrolases"/>
    <property type="match status" value="1"/>
</dbReference>
<dbReference type="PANTHER" id="PTHR11070:SF2">
    <property type="entry name" value="ATP-DEPENDENT DNA HELICASE SRS2"/>
    <property type="match status" value="1"/>
</dbReference>
<dbReference type="OrthoDB" id="9765670at2"/>
<dbReference type="GO" id="GO:0005829">
    <property type="term" value="C:cytosol"/>
    <property type="evidence" value="ECO:0007669"/>
    <property type="project" value="TreeGrafter"/>
</dbReference>
<evidence type="ECO:0000256" key="11">
    <source>
        <dbReference type="PROSITE-ProRule" id="PRU00560"/>
    </source>
</evidence>
<dbReference type="PROSITE" id="PS51217">
    <property type="entry name" value="UVRD_HELICASE_CTER"/>
    <property type="match status" value="1"/>
</dbReference>
<evidence type="ECO:0000256" key="7">
    <source>
        <dbReference type="ARBA" id="ARBA00023235"/>
    </source>
</evidence>
<dbReference type="Pfam" id="PF13361">
    <property type="entry name" value="UvrD_C"/>
    <property type="match status" value="1"/>
</dbReference>
<keyword evidence="15" id="KW-1185">Reference proteome</keyword>
<dbReference type="RefSeq" id="WP_012164680.1">
    <property type="nucleotide sequence ID" value="NC_009925.1"/>
</dbReference>
<evidence type="ECO:0000259" key="12">
    <source>
        <dbReference type="PROSITE" id="PS51198"/>
    </source>
</evidence>
<feature type="domain" description="UvrD-like helicase C-terminal" evidence="13">
    <location>
        <begin position="358"/>
        <end position="628"/>
    </location>
</feature>
<dbReference type="HOGENOM" id="CLU_362043_0_0_3"/>
<evidence type="ECO:0000256" key="9">
    <source>
        <dbReference type="ARBA" id="ARBA00034808"/>
    </source>
</evidence>
<feature type="domain" description="UvrD-like helicase ATP-binding" evidence="12">
    <location>
        <begin position="14"/>
        <end position="337"/>
    </location>
</feature>
<dbReference type="GO" id="GO:0000725">
    <property type="term" value="P:recombinational repair"/>
    <property type="evidence" value="ECO:0007669"/>
    <property type="project" value="TreeGrafter"/>
</dbReference>
<dbReference type="PROSITE" id="PS51198">
    <property type="entry name" value="UVRD_HELICASE_ATP_BIND"/>
    <property type="match status" value="1"/>
</dbReference>
<dbReference type="InterPro" id="IPR014016">
    <property type="entry name" value="UvrD-like_ATP-bd"/>
</dbReference>
<dbReference type="GO" id="GO:0003677">
    <property type="term" value="F:DNA binding"/>
    <property type="evidence" value="ECO:0007669"/>
    <property type="project" value="UniProtKB-KW"/>
</dbReference>
<evidence type="ECO:0000256" key="3">
    <source>
        <dbReference type="ARBA" id="ARBA00022801"/>
    </source>
</evidence>
<dbReference type="KEGG" id="amr:AM1_4376"/>
<keyword evidence="4 11" id="KW-0347">Helicase</keyword>
<dbReference type="InterPro" id="IPR000212">
    <property type="entry name" value="DNA_helicase_UvrD/REP"/>
</dbReference>
<evidence type="ECO:0000256" key="8">
    <source>
        <dbReference type="ARBA" id="ARBA00034617"/>
    </source>
</evidence>